<evidence type="ECO:0000256" key="2">
    <source>
        <dbReference type="ARBA" id="ARBA00010442"/>
    </source>
</evidence>
<organism evidence="9">
    <name type="scientific">hydrothermal vent metagenome</name>
    <dbReference type="NCBI Taxonomy" id="652676"/>
    <lineage>
        <taxon>unclassified sequences</taxon>
        <taxon>metagenomes</taxon>
        <taxon>ecological metagenomes</taxon>
    </lineage>
</organism>
<dbReference type="InterPro" id="IPR002898">
    <property type="entry name" value="MotA_ExbB_proton_chnl"/>
</dbReference>
<reference evidence="9" key="1">
    <citation type="submission" date="2018-06" db="EMBL/GenBank/DDBJ databases">
        <authorList>
            <person name="Zhirakovskaya E."/>
        </authorList>
    </citation>
    <scope>NUCLEOTIDE SEQUENCE</scope>
</reference>
<evidence type="ECO:0000256" key="4">
    <source>
        <dbReference type="ARBA" id="ARBA00022692"/>
    </source>
</evidence>
<feature type="transmembrane region" description="Helical" evidence="7">
    <location>
        <begin position="154"/>
        <end position="175"/>
    </location>
</feature>
<evidence type="ECO:0000313" key="9">
    <source>
        <dbReference type="EMBL" id="VAX14458.1"/>
    </source>
</evidence>
<comment type="similarity">
    <text evidence="2">Belongs to the ExbB/TolQ family.</text>
</comment>
<feature type="transmembrane region" description="Helical" evidence="7">
    <location>
        <begin position="106"/>
        <end position="134"/>
    </location>
</feature>
<keyword evidence="4 7" id="KW-0812">Transmembrane</keyword>
<dbReference type="GO" id="GO:0005886">
    <property type="term" value="C:plasma membrane"/>
    <property type="evidence" value="ECO:0007669"/>
    <property type="project" value="UniProtKB-SubCell"/>
</dbReference>
<evidence type="ECO:0000256" key="3">
    <source>
        <dbReference type="ARBA" id="ARBA00022475"/>
    </source>
</evidence>
<evidence type="ECO:0000256" key="1">
    <source>
        <dbReference type="ARBA" id="ARBA00004651"/>
    </source>
</evidence>
<evidence type="ECO:0000256" key="5">
    <source>
        <dbReference type="ARBA" id="ARBA00022989"/>
    </source>
</evidence>
<dbReference type="PANTHER" id="PTHR30625">
    <property type="entry name" value="PROTEIN TOLQ"/>
    <property type="match status" value="1"/>
</dbReference>
<dbReference type="GO" id="GO:0017038">
    <property type="term" value="P:protein import"/>
    <property type="evidence" value="ECO:0007669"/>
    <property type="project" value="TreeGrafter"/>
</dbReference>
<dbReference type="InterPro" id="IPR050790">
    <property type="entry name" value="ExbB/TolQ_transport"/>
</dbReference>
<dbReference type="PANTHER" id="PTHR30625:SF11">
    <property type="entry name" value="MOTA_TOLQ_EXBB PROTON CHANNEL DOMAIN-CONTAINING PROTEIN"/>
    <property type="match status" value="1"/>
</dbReference>
<dbReference type="EMBL" id="UOFZ01000175">
    <property type="protein sequence ID" value="VAX14458.1"/>
    <property type="molecule type" value="Genomic_DNA"/>
</dbReference>
<dbReference type="AlphaFoldDB" id="A0A3B1BSJ7"/>
<feature type="transmembrane region" description="Helical" evidence="7">
    <location>
        <begin position="6"/>
        <end position="27"/>
    </location>
</feature>
<protein>
    <submittedName>
        <fullName evidence="9">MotA/TolQ/ExbB proton channel family protein</fullName>
    </submittedName>
</protein>
<evidence type="ECO:0000256" key="6">
    <source>
        <dbReference type="ARBA" id="ARBA00023136"/>
    </source>
</evidence>
<keyword evidence="3" id="KW-1003">Cell membrane</keyword>
<proteinExistence type="inferred from homology"/>
<keyword evidence="6 7" id="KW-0472">Membrane</keyword>
<keyword evidence="5 7" id="KW-1133">Transmembrane helix</keyword>
<gene>
    <name evidence="9" type="ORF">MNBD_GAMMA24-2297</name>
</gene>
<evidence type="ECO:0000259" key="8">
    <source>
        <dbReference type="Pfam" id="PF01618"/>
    </source>
</evidence>
<evidence type="ECO:0000256" key="7">
    <source>
        <dbReference type="SAM" id="Phobius"/>
    </source>
</evidence>
<dbReference type="Pfam" id="PF01618">
    <property type="entry name" value="MotA_ExbB"/>
    <property type="match status" value="1"/>
</dbReference>
<sequence length="211" mass="23277">MFEMVQAGGWLMLPIILSSIMAFAIVGERFWSLQRKRIAPLHLVAQVWQWHKSDMLDDEHIDALIKNSPLGRILAAGLVNRNHPREIMKEAIEDTGRQVVMELERYLNTLGTIASVSPLLGLLGTVIGMIKVFAAITLHGVGNPGVLAGGISEALITTAAGLSVAIPSLIFYRFFRGRVDELVLVMEEEALKIVDVMHGERELRSKQDDAA</sequence>
<name>A0A3B1BSJ7_9ZZZZ</name>
<feature type="domain" description="MotA/TolQ/ExbB proton channel" evidence="8">
    <location>
        <begin position="67"/>
        <end position="187"/>
    </location>
</feature>
<accession>A0A3B1BSJ7</accession>
<comment type="subcellular location">
    <subcellularLocation>
        <location evidence="1">Cell membrane</location>
        <topology evidence="1">Multi-pass membrane protein</topology>
    </subcellularLocation>
</comment>